<dbReference type="Proteomes" id="UP000499080">
    <property type="component" value="Unassembled WGS sequence"/>
</dbReference>
<accession>A0A4Y2W868</accession>
<evidence type="ECO:0000313" key="3">
    <source>
        <dbReference type="Proteomes" id="UP000499080"/>
    </source>
</evidence>
<evidence type="ECO:0000256" key="1">
    <source>
        <dbReference type="SAM" id="MobiDB-lite"/>
    </source>
</evidence>
<gene>
    <name evidence="2" type="ORF">AVEN_167219_1</name>
</gene>
<protein>
    <submittedName>
        <fullName evidence="2">Uncharacterized protein</fullName>
    </submittedName>
</protein>
<proteinExistence type="predicted"/>
<organism evidence="2 3">
    <name type="scientific">Araneus ventricosus</name>
    <name type="common">Orbweaver spider</name>
    <name type="synonym">Epeira ventricosa</name>
    <dbReference type="NCBI Taxonomy" id="182803"/>
    <lineage>
        <taxon>Eukaryota</taxon>
        <taxon>Metazoa</taxon>
        <taxon>Ecdysozoa</taxon>
        <taxon>Arthropoda</taxon>
        <taxon>Chelicerata</taxon>
        <taxon>Arachnida</taxon>
        <taxon>Araneae</taxon>
        <taxon>Araneomorphae</taxon>
        <taxon>Entelegynae</taxon>
        <taxon>Araneoidea</taxon>
        <taxon>Araneidae</taxon>
        <taxon>Araneus</taxon>
    </lineage>
</organism>
<feature type="region of interest" description="Disordered" evidence="1">
    <location>
        <begin position="1"/>
        <end position="32"/>
    </location>
</feature>
<sequence length="176" mass="20021">MRGRRPRWPNGKVTRLRSRRMSDSKSDSSDDPSRMWACFTFNHTKGTNRPPAGAVRKFGNGVPAQNFWRGSYSNKPALRSHDFVPVFHQSTTNNVSRLAHSAAIHQRLAALSDRSLRGLIDSALLLQQITPAVVQQMEQQSGSAREADRRRPWTDSWRGNWIQLSEPGEHLLLHRS</sequence>
<dbReference type="AlphaFoldDB" id="A0A4Y2W868"/>
<comment type="caution">
    <text evidence="2">The sequence shown here is derived from an EMBL/GenBank/DDBJ whole genome shotgun (WGS) entry which is preliminary data.</text>
</comment>
<feature type="compositionally biased region" description="Basic and acidic residues" evidence="1">
    <location>
        <begin position="20"/>
        <end position="32"/>
    </location>
</feature>
<dbReference type="EMBL" id="BGPR01056908">
    <property type="protein sequence ID" value="GBO33349.1"/>
    <property type="molecule type" value="Genomic_DNA"/>
</dbReference>
<keyword evidence="3" id="KW-1185">Reference proteome</keyword>
<reference evidence="2 3" key="1">
    <citation type="journal article" date="2019" name="Sci. Rep.">
        <title>Orb-weaving spider Araneus ventricosus genome elucidates the spidroin gene catalogue.</title>
        <authorList>
            <person name="Kono N."/>
            <person name="Nakamura H."/>
            <person name="Ohtoshi R."/>
            <person name="Moran D.A.P."/>
            <person name="Shinohara A."/>
            <person name="Yoshida Y."/>
            <person name="Fujiwara M."/>
            <person name="Mori M."/>
            <person name="Tomita M."/>
            <person name="Arakawa K."/>
        </authorList>
    </citation>
    <scope>NUCLEOTIDE SEQUENCE [LARGE SCALE GENOMIC DNA]</scope>
</reference>
<name>A0A4Y2W868_ARAVE</name>
<evidence type="ECO:0000313" key="2">
    <source>
        <dbReference type="EMBL" id="GBO33349.1"/>
    </source>
</evidence>